<proteinExistence type="predicted"/>
<dbReference type="EMBL" id="HACA01014815">
    <property type="protein sequence ID" value="CDW32176.1"/>
    <property type="molecule type" value="Transcribed_RNA"/>
</dbReference>
<accession>A0A0K2U3A3</accession>
<protein>
    <submittedName>
        <fullName evidence="1">Uncharacterized protein</fullName>
    </submittedName>
</protein>
<reference evidence="1" key="1">
    <citation type="submission" date="2014-05" db="EMBL/GenBank/DDBJ databases">
        <authorList>
            <person name="Chronopoulou M."/>
        </authorList>
    </citation>
    <scope>NUCLEOTIDE SEQUENCE</scope>
    <source>
        <tissue evidence="1">Whole organism</tissue>
    </source>
</reference>
<sequence>MGLNMDPKSEV</sequence>
<organism evidence="1">
    <name type="scientific">Lepeophtheirus salmonis</name>
    <name type="common">Salmon louse</name>
    <name type="synonym">Caligus salmonis</name>
    <dbReference type="NCBI Taxonomy" id="72036"/>
    <lineage>
        <taxon>Eukaryota</taxon>
        <taxon>Metazoa</taxon>
        <taxon>Ecdysozoa</taxon>
        <taxon>Arthropoda</taxon>
        <taxon>Crustacea</taxon>
        <taxon>Multicrustacea</taxon>
        <taxon>Hexanauplia</taxon>
        <taxon>Copepoda</taxon>
        <taxon>Siphonostomatoida</taxon>
        <taxon>Caligidae</taxon>
        <taxon>Lepeophtheirus</taxon>
    </lineage>
</organism>
<name>A0A0K2U3A3_LEPSM</name>
<evidence type="ECO:0000313" key="1">
    <source>
        <dbReference type="EMBL" id="CDW32176.1"/>
    </source>
</evidence>